<protein>
    <submittedName>
        <fullName evidence="5">Secreted protein</fullName>
    </submittedName>
</protein>
<dbReference type="EMBL" id="UYWX01005935">
    <property type="protein sequence ID" value="VDM26053.1"/>
    <property type="molecule type" value="Genomic_DNA"/>
</dbReference>
<organism evidence="5">
    <name type="scientific">Hydatigena taeniaeformis</name>
    <name type="common">Feline tapeworm</name>
    <name type="synonym">Taenia taeniaeformis</name>
    <dbReference type="NCBI Taxonomy" id="6205"/>
    <lineage>
        <taxon>Eukaryota</taxon>
        <taxon>Metazoa</taxon>
        <taxon>Spiralia</taxon>
        <taxon>Lophotrochozoa</taxon>
        <taxon>Platyhelminthes</taxon>
        <taxon>Cestoda</taxon>
        <taxon>Eucestoda</taxon>
        <taxon>Cyclophyllidea</taxon>
        <taxon>Taeniidae</taxon>
        <taxon>Hydatigera</taxon>
    </lineage>
</organism>
<reference evidence="5" key="1">
    <citation type="submission" date="2017-02" db="UniProtKB">
        <authorList>
            <consortium name="WormBaseParasite"/>
        </authorList>
    </citation>
    <scope>IDENTIFICATION</scope>
</reference>
<gene>
    <name evidence="3" type="ORF">TTAC_LOCUS5004</name>
</gene>
<reference evidence="3 4" key="2">
    <citation type="submission" date="2018-11" db="EMBL/GenBank/DDBJ databases">
        <authorList>
            <consortium name="Pathogen Informatics"/>
        </authorList>
    </citation>
    <scope>NUCLEOTIDE SEQUENCE [LARGE SCALE GENOMIC DNA]</scope>
</reference>
<keyword evidence="4" id="KW-1185">Reference proteome</keyword>
<name>A0A0R3WW81_HYDTA</name>
<proteinExistence type="predicted"/>
<feature type="signal peptide" evidence="2">
    <location>
        <begin position="1"/>
        <end position="26"/>
    </location>
</feature>
<evidence type="ECO:0000256" key="2">
    <source>
        <dbReference type="SAM" id="SignalP"/>
    </source>
</evidence>
<dbReference type="AlphaFoldDB" id="A0A0R3WW81"/>
<sequence>MCGLSTARVKLSLLFLLLQQLSPCLSLSLAFISTLPSPLFASVVVVAAAATSDKVRGGMERNVHPTNSSEESKTKTRKKDVRSTSIPQRMATLQAWTQCRAKDFTVK</sequence>
<evidence type="ECO:0000313" key="4">
    <source>
        <dbReference type="Proteomes" id="UP000274429"/>
    </source>
</evidence>
<dbReference type="WBParaSite" id="TTAC_0000502101-mRNA-1">
    <property type="protein sequence ID" value="TTAC_0000502101-mRNA-1"/>
    <property type="gene ID" value="TTAC_0000502101"/>
</dbReference>
<dbReference type="Proteomes" id="UP000274429">
    <property type="component" value="Unassembled WGS sequence"/>
</dbReference>
<feature type="region of interest" description="Disordered" evidence="1">
    <location>
        <begin position="56"/>
        <end position="85"/>
    </location>
</feature>
<evidence type="ECO:0000313" key="5">
    <source>
        <dbReference type="WBParaSite" id="TTAC_0000502101-mRNA-1"/>
    </source>
</evidence>
<keyword evidence="2" id="KW-0732">Signal</keyword>
<evidence type="ECO:0000313" key="3">
    <source>
        <dbReference type="EMBL" id="VDM26053.1"/>
    </source>
</evidence>
<evidence type="ECO:0000256" key="1">
    <source>
        <dbReference type="SAM" id="MobiDB-lite"/>
    </source>
</evidence>
<feature type="chain" id="PRO_5043133115" evidence="2">
    <location>
        <begin position="27"/>
        <end position="107"/>
    </location>
</feature>
<accession>A0A0R3WW81</accession>